<dbReference type="FunFam" id="1.25.40.10:FF:000242">
    <property type="entry name" value="Pentatricopeptide repeat-containing protein"/>
    <property type="match status" value="1"/>
</dbReference>
<feature type="transmembrane region" description="Helical" evidence="4">
    <location>
        <begin position="20"/>
        <end position="41"/>
    </location>
</feature>
<reference evidence="6 7" key="1">
    <citation type="submission" date="2024-01" db="EMBL/GenBank/DDBJ databases">
        <authorList>
            <person name="Waweru B."/>
        </authorList>
    </citation>
    <scope>NUCLEOTIDE SEQUENCE [LARGE SCALE GENOMIC DNA]</scope>
</reference>
<accession>A0AAV1SJZ1</accession>
<dbReference type="AlphaFoldDB" id="A0AAV1SJZ1"/>
<dbReference type="InterPro" id="IPR002885">
    <property type="entry name" value="PPR_rpt"/>
</dbReference>
<sequence length="602" mass="67807">MILPPKLISLSQTKQAHARIIVSGFAGSVSLTSHLLAFLAISPSSPFDYSLSIYRKIKNPNAFASNNMIRCFGKSDWPLKSLVLYSSMLRSCVRPNNYTFTFLLQACSKGLGLNEGVQVHDHVLKLGFGEDVYVRNALIHLYSACCRIESSKQVFDDSPLHCDVVSWNVMLAGFARDGRVDVVEKMFDEMPDRDVISWNTMIMAYVHNGKLEEAIECFRRMRENGFVPDEATLVIMLSASAQLSLLEHGRLVHSIIDSLNLPMTVSIGTALLDMYAKCGCIEQSKVLFEKMPQRDVSTWNVMICGLALHGLGKDALALFERFLNEGLHPMNVTFVGVLNACSRAGLVNEGRHYFQMMTDSYGIEPEMEHYGCMVDLLGRAGLVFEAIKVIESMVILPDPVLWAMVLCACRIHGLVELGEKIGNRLIELDPNYDGHYVQLASIYAKSRKWEDVVKVRRLMAERNTIKVAGWSLIEAQGRVHRFVAGDREHEQSLEIQKMLETIETRLAAAGYIPNISPVLHDIGEEEKENAIKVHSERLAIAFGLLVTGPRSCIRIVKNLRVCWDCHEVTKMITTVFEREIIVRDGSRFHHFKEGKCSCLDYW</sequence>
<protein>
    <recommendedName>
        <fullName evidence="5">DYW domain-containing protein</fullName>
    </recommendedName>
</protein>
<dbReference type="GO" id="GO:0008270">
    <property type="term" value="F:zinc ion binding"/>
    <property type="evidence" value="ECO:0007669"/>
    <property type="project" value="InterPro"/>
</dbReference>
<dbReference type="EMBL" id="CAWUPB010001194">
    <property type="protein sequence ID" value="CAK7353012.1"/>
    <property type="molecule type" value="Genomic_DNA"/>
</dbReference>
<dbReference type="InterPro" id="IPR046848">
    <property type="entry name" value="E_motif"/>
</dbReference>
<dbReference type="Proteomes" id="UP001314170">
    <property type="component" value="Unassembled WGS sequence"/>
</dbReference>
<comment type="caution">
    <text evidence="6">The sequence shown here is derived from an EMBL/GenBank/DDBJ whole genome shotgun (WGS) entry which is preliminary data.</text>
</comment>
<evidence type="ECO:0000256" key="2">
    <source>
        <dbReference type="ARBA" id="ARBA00022737"/>
    </source>
</evidence>
<dbReference type="PANTHER" id="PTHR47926:SF367">
    <property type="entry name" value="DYW DOMAIN-CONTAINING PROTEIN"/>
    <property type="match status" value="1"/>
</dbReference>
<evidence type="ECO:0000259" key="5">
    <source>
        <dbReference type="Pfam" id="PF14432"/>
    </source>
</evidence>
<keyword evidence="2" id="KW-0677">Repeat</keyword>
<keyword evidence="7" id="KW-1185">Reference proteome</keyword>
<dbReference type="SUPFAM" id="SSF48452">
    <property type="entry name" value="TPR-like"/>
    <property type="match status" value="1"/>
</dbReference>
<evidence type="ECO:0000313" key="6">
    <source>
        <dbReference type="EMBL" id="CAK7353012.1"/>
    </source>
</evidence>
<evidence type="ECO:0000256" key="4">
    <source>
        <dbReference type="SAM" id="Phobius"/>
    </source>
</evidence>
<evidence type="ECO:0000256" key="1">
    <source>
        <dbReference type="ARBA" id="ARBA00006643"/>
    </source>
</evidence>
<dbReference type="Pfam" id="PF01535">
    <property type="entry name" value="PPR"/>
    <property type="match status" value="5"/>
</dbReference>
<feature type="repeat" description="PPR" evidence="3">
    <location>
        <begin position="194"/>
        <end position="228"/>
    </location>
</feature>
<gene>
    <name evidence="6" type="ORF">DCAF_LOCUS24513</name>
</gene>
<name>A0AAV1SJZ1_9ROSI</name>
<keyword evidence="4" id="KW-1133">Transmembrane helix</keyword>
<comment type="similarity">
    <text evidence="1">Belongs to the PPR family. PCMP-H subfamily.</text>
</comment>
<organism evidence="6 7">
    <name type="scientific">Dovyalis caffra</name>
    <dbReference type="NCBI Taxonomy" id="77055"/>
    <lineage>
        <taxon>Eukaryota</taxon>
        <taxon>Viridiplantae</taxon>
        <taxon>Streptophyta</taxon>
        <taxon>Embryophyta</taxon>
        <taxon>Tracheophyta</taxon>
        <taxon>Spermatophyta</taxon>
        <taxon>Magnoliopsida</taxon>
        <taxon>eudicotyledons</taxon>
        <taxon>Gunneridae</taxon>
        <taxon>Pentapetalae</taxon>
        <taxon>rosids</taxon>
        <taxon>fabids</taxon>
        <taxon>Malpighiales</taxon>
        <taxon>Salicaceae</taxon>
        <taxon>Flacourtieae</taxon>
        <taxon>Dovyalis</taxon>
    </lineage>
</organism>
<dbReference type="Pfam" id="PF20431">
    <property type="entry name" value="E_motif"/>
    <property type="match status" value="1"/>
</dbReference>
<keyword evidence="4" id="KW-0472">Membrane</keyword>
<dbReference type="InterPro" id="IPR011990">
    <property type="entry name" value="TPR-like_helical_dom_sf"/>
</dbReference>
<proteinExistence type="inferred from homology"/>
<evidence type="ECO:0000313" key="7">
    <source>
        <dbReference type="Proteomes" id="UP001314170"/>
    </source>
</evidence>
<dbReference type="InterPro" id="IPR032867">
    <property type="entry name" value="DYW_dom"/>
</dbReference>
<dbReference type="Gene3D" id="1.25.40.10">
    <property type="entry name" value="Tetratricopeptide repeat domain"/>
    <property type="match status" value="3"/>
</dbReference>
<dbReference type="Pfam" id="PF13041">
    <property type="entry name" value="PPR_2"/>
    <property type="match status" value="1"/>
</dbReference>
<feature type="repeat" description="PPR" evidence="3">
    <location>
        <begin position="163"/>
        <end position="193"/>
    </location>
</feature>
<dbReference type="Pfam" id="PF14432">
    <property type="entry name" value="DYW_deaminase"/>
    <property type="match status" value="1"/>
</dbReference>
<dbReference type="PANTHER" id="PTHR47926">
    <property type="entry name" value="PENTATRICOPEPTIDE REPEAT-CONTAINING PROTEIN"/>
    <property type="match status" value="1"/>
</dbReference>
<keyword evidence="4" id="KW-0812">Transmembrane</keyword>
<dbReference type="NCBIfam" id="TIGR00756">
    <property type="entry name" value="PPR"/>
    <property type="match status" value="4"/>
</dbReference>
<dbReference type="PROSITE" id="PS51375">
    <property type="entry name" value="PPR"/>
    <property type="match status" value="3"/>
</dbReference>
<feature type="repeat" description="PPR" evidence="3">
    <location>
        <begin position="295"/>
        <end position="329"/>
    </location>
</feature>
<evidence type="ECO:0000256" key="3">
    <source>
        <dbReference type="PROSITE-ProRule" id="PRU00708"/>
    </source>
</evidence>
<dbReference type="InterPro" id="IPR046960">
    <property type="entry name" value="PPR_At4g14850-like_plant"/>
</dbReference>
<feature type="domain" description="DYW" evidence="5">
    <location>
        <begin position="510"/>
        <end position="602"/>
    </location>
</feature>
<dbReference type="GO" id="GO:0009451">
    <property type="term" value="P:RNA modification"/>
    <property type="evidence" value="ECO:0007669"/>
    <property type="project" value="InterPro"/>
</dbReference>
<dbReference type="GO" id="GO:0003723">
    <property type="term" value="F:RNA binding"/>
    <property type="evidence" value="ECO:0007669"/>
    <property type="project" value="InterPro"/>
</dbReference>
<dbReference type="FunFam" id="1.25.40.10:FF:000470">
    <property type="entry name" value="Pentatricopeptide repeat-containing protein At5g66520"/>
    <property type="match status" value="1"/>
</dbReference>